<protein>
    <submittedName>
        <fullName evidence="1">Uncharacterized protein</fullName>
    </submittedName>
</protein>
<evidence type="ECO:0000313" key="1">
    <source>
        <dbReference type="EMBL" id="KYO26884.1"/>
    </source>
</evidence>
<reference evidence="1 2" key="1">
    <citation type="journal article" date="2012" name="Genome Biol.">
        <title>Sequencing three crocodilian genomes to illuminate the evolution of archosaurs and amniotes.</title>
        <authorList>
            <person name="St John J.A."/>
            <person name="Braun E.L."/>
            <person name="Isberg S.R."/>
            <person name="Miles L.G."/>
            <person name="Chong A.Y."/>
            <person name="Gongora J."/>
            <person name="Dalzell P."/>
            <person name="Moran C."/>
            <person name="Bed'hom B."/>
            <person name="Abzhanov A."/>
            <person name="Burgess S.C."/>
            <person name="Cooksey A.M."/>
            <person name="Castoe T.A."/>
            <person name="Crawford N.G."/>
            <person name="Densmore L.D."/>
            <person name="Drew J.C."/>
            <person name="Edwards S.V."/>
            <person name="Faircloth B.C."/>
            <person name="Fujita M.K."/>
            <person name="Greenwold M.J."/>
            <person name="Hoffmann F.G."/>
            <person name="Howard J.M."/>
            <person name="Iguchi T."/>
            <person name="Janes D.E."/>
            <person name="Khan S.Y."/>
            <person name="Kohno S."/>
            <person name="de Koning A.J."/>
            <person name="Lance S.L."/>
            <person name="McCarthy F.M."/>
            <person name="McCormack J.E."/>
            <person name="Merchant M.E."/>
            <person name="Peterson D.G."/>
            <person name="Pollock D.D."/>
            <person name="Pourmand N."/>
            <person name="Raney B.J."/>
            <person name="Roessler K.A."/>
            <person name="Sanford J.R."/>
            <person name="Sawyer R.H."/>
            <person name="Schmidt C.J."/>
            <person name="Triplett E.W."/>
            <person name="Tuberville T.D."/>
            <person name="Venegas-Anaya M."/>
            <person name="Howard J.T."/>
            <person name="Jarvis E.D."/>
            <person name="Guillette L.J.Jr."/>
            <person name="Glenn T.C."/>
            <person name="Green R.E."/>
            <person name="Ray D.A."/>
        </authorList>
    </citation>
    <scope>NUCLEOTIDE SEQUENCE [LARGE SCALE GENOMIC DNA]</scope>
    <source>
        <strain evidence="1">KSC_2009_1</strain>
    </source>
</reference>
<accession>A0A151MQS1</accession>
<evidence type="ECO:0000313" key="2">
    <source>
        <dbReference type="Proteomes" id="UP000050525"/>
    </source>
</evidence>
<organism evidence="1 2">
    <name type="scientific">Alligator mississippiensis</name>
    <name type="common">American alligator</name>
    <dbReference type="NCBI Taxonomy" id="8496"/>
    <lineage>
        <taxon>Eukaryota</taxon>
        <taxon>Metazoa</taxon>
        <taxon>Chordata</taxon>
        <taxon>Craniata</taxon>
        <taxon>Vertebrata</taxon>
        <taxon>Euteleostomi</taxon>
        <taxon>Archelosauria</taxon>
        <taxon>Archosauria</taxon>
        <taxon>Crocodylia</taxon>
        <taxon>Alligatoridae</taxon>
        <taxon>Alligatorinae</taxon>
        <taxon>Alligator</taxon>
    </lineage>
</organism>
<keyword evidence="2" id="KW-1185">Reference proteome</keyword>
<gene>
    <name evidence="1" type="ORF">Y1Q_0019316</name>
</gene>
<dbReference type="AlphaFoldDB" id="A0A151MQS1"/>
<sequence length="86" mass="10093">MFPTSGETIRPYYALLKCLCNRHLLITGERRDAAHVGDCITSSSPWWYKVTWNIRTVRSERGWTVHLLCAIFTHQTMVFSCNREQM</sequence>
<proteinExistence type="predicted"/>
<comment type="caution">
    <text evidence="1">The sequence shown here is derived from an EMBL/GenBank/DDBJ whole genome shotgun (WGS) entry which is preliminary data.</text>
</comment>
<name>A0A151MQS1_ALLMI</name>
<dbReference type="Proteomes" id="UP000050525">
    <property type="component" value="Unassembled WGS sequence"/>
</dbReference>
<dbReference type="EMBL" id="AKHW03005461">
    <property type="protein sequence ID" value="KYO26884.1"/>
    <property type="molecule type" value="Genomic_DNA"/>
</dbReference>